<dbReference type="PANTHER" id="PTHR38468:SF1">
    <property type="entry name" value="SLL0939 PROTEIN"/>
    <property type="match status" value="1"/>
</dbReference>
<dbReference type="AlphaFoldDB" id="A0AA43M7L3"/>
<comment type="caution">
    <text evidence="2">The sequence shown here is derived from an EMBL/GenBank/DDBJ whole genome shotgun (WGS) entry which is preliminary data.</text>
</comment>
<keyword evidence="1" id="KW-1133">Transmembrane helix</keyword>
<dbReference type="RefSeq" id="WP_277540866.1">
    <property type="nucleotide sequence ID" value="NZ_JAQFIK010000002.1"/>
</dbReference>
<evidence type="ECO:0000256" key="1">
    <source>
        <dbReference type="SAM" id="Phobius"/>
    </source>
</evidence>
<proteinExistence type="predicted"/>
<keyword evidence="3" id="KW-1185">Reference proteome</keyword>
<name>A0AA43M7L3_9BURK</name>
<accession>A0AA43M7L3</accession>
<reference evidence="2" key="1">
    <citation type="submission" date="2023-04" db="EMBL/GenBank/DDBJ databases">
        <title>Genome Encyclopedia of Bacteria and Archaea VI: Functional Genomics of Type Strains.</title>
        <authorList>
            <person name="Whitman W."/>
        </authorList>
    </citation>
    <scope>NUCLEOTIDE SEQUENCE</scope>
    <source>
        <strain evidence="2">Enz.4-51</strain>
    </source>
</reference>
<evidence type="ECO:0000313" key="2">
    <source>
        <dbReference type="EMBL" id="MDH6503671.1"/>
    </source>
</evidence>
<dbReference type="EMBL" id="JARXYA010000004">
    <property type="protein sequence ID" value="MDH6503671.1"/>
    <property type="molecule type" value="Genomic_DNA"/>
</dbReference>
<organism evidence="2 3">
    <name type="scientific">Polynucleobacter sphagniphilus</name>
    <dbReference type="NCBI Taxonomy" id="1743169"/>
    <lineage>
        <taxon>Bacteria</taxon>
        <taxon>Pseudomonadati</taxon>
        <taxon>Pseudomonadota</taxon>
        <taxon>Betaproteobacteria</taxon>
        <taxon>Burkholderiales</taxon>
        <taxon>Burkholderiaceae</taxon>
        <taxon>Polynucleobacter</taxon>
    </lineage>
</organism>
<dbReference type="Pfam" id="PF07784">
    <property type="entry name" value="DUF1622"/>
    <property type="match status" value="1"/>
</dbReference>
<evidence type="ECO:0000313" key="3">
    <source>
        <dbReference type="Proteomes" id="UP001161160"/>
    </source>
</evidence>
<protein>
    <submittedName>
        <fullName evidence="2">Membrane protein</fullName>
    </submittedName>
</protein>
<sequence>MNLIEAIQIVSDCMDVLGVAIVSIGVVWGLIGFARAMFGQDFDLAYKSFRIQIIRALILGLEVLVAGDIIRTVAISPTLTSVAVLGAIVLIRCFLSWSLALEIDGRWPWQGISPVNK</sequence>
<gene>
    <name evidence="2" type="ORF">M2127_000964</name>
</gene>
<feature type="transmembrane region" description="Helical" evidence="1">
    <location>
        <begin position="16"/>
        <end position="36"/>
    </location>
</feature>
<keyword evidence="1" id="KW-0812">Transmembrane</keyword>
<dbReference type="Proteomes" id="UP001161160">
    <property type="component" value="Unassembled WGS sequence"/>
</dbReference>
<dbReference type="PANTHER" id="PTHR38468">
    <property type="entry name" value="SLL0939 PROTEIN"/>
    <property type="match status" value="1"/>
</dbReference>
<feature type="transmembrane region" description="Helical" evidence="1">
    <location>
        <begin position="56"/>
        <end position="76"/>
    </location>
</feature>
<dbReference type="InterPro" id="IPR012427">
    <property type="entry name" value="DUF1622"/>
</dbReference>
<keyword evidence="1" id="KW-0472">Membrane</keyword>
<dbReference type="GeneID" id="83595596"/>
<feature type="transmembrane region" description="Helical" evidence="1">
    <location>
        <begin position="82"/>
        <end position="101"/>
    </location>
</feature>